<accession>A0A5C6ZP55</accession>
<dbReference type="Gene3D" id="1.10.10.60">
    <property type="entry name" value="Homeodomain-like"/>
    <property type="match status" value="1"/>
</dbReference>
<evidence type="ECO:0000313" key="3">
    <source>
        <dbReference type="Proteomes" id="UP000321578"/>
    </source>
</evidence>
<gene>
    <name evidence="2" type="ORF">ESY86_00460</name>
</gene>
<comment type="caution">
    <text evidence="2">The sequence shown here is derived from an EMBL/GenBank/DDBJ whole genome shotgun (WGS) entry which is preliminary data.</text>
</comment>
<dbReference type="PROSITE" id="PS01124">
    <property type="entry name" value="HTH_ARAC_FAMILY_2"/>
    <property type="match status" value="1"/>
</dbReference>
<protein>
    <submittedName>
        <fullName evidence="2">AraC family transcriptional regulator</fullName>
    </submittedName>
</protein>
<dbReference type="GO" id="GO:0043565">
    <property type="term" value="F:sequence-specific DNA binding"/>
    <property type="evidence" value="ECO:0007669"/>
    <property type="project" value="InterPro"/>
</dbReference>
<organism evidence="2 3">
    <name type="scientific">Subsaximicrobium wynnwilliamsii</name>
    <dbReference type="NCBI Taxonomy" id="291179"/>
    <lineage>
        <taxon>Bacteria</taxon>
        <taxon>Pseudomonadati</taxon>
        <taxon>Bacteroidota</taxon>
        <taxon>Flavobacteriia</taxon>
        <taxon>Flavobacteriales</taxon>
        <taxon>Flavobacteriaceae</taxon>
        <taxon>Subsaximicrobium</taxon>
    </lineage>
</organism>
<dbReference type="InterPro" id="IPR046532">
    <property type="entry name" value="DUF6597"/>
</dbReference>
<dbReference type="GO" id="GO:0003700">
    <property type="term" value="F:DNA-binding transcription factor activity"/>
    <property type="evidence" value="ECO:0007669"/>
    <property type="project" value="InterPro"/>
</dbReference>
<name>A0A5C6ZP55_9FLAO</name>
<dbReference type="RefSeq" id="WP_147084563.1">
    <property type="nucleotide sequence ID" value="NZ_VORM01000003.1"/>
</dbReference>
<evidence type="ECO:0000259" key="1">
    <source>
        <dbReference type="PROSITE" id="PS01124"/>
    </source>
</evidence>
<dbReference type="AlphaFoldDB" id="A0A5C6ZP55"/>
<dbReference type="Proteomes" id="UP000321578">
    <property type="component" value="Unassembled WGS sequence"/>
</dbReference>
<dbReference type="InterPro" id="IPR018060">
    <property type="entry name" value="HTH_AraC"/>
</dbReference>
<sequence length="278" mass="32736">MLKTYLPAKILQPYIAFFYTIKCHRSNYDQKISEFCLPSGFGHMGFHLHGSFYIIQNNEKQEFPRFYTVGQQTHNYYMNSDSEFVEFYGITFQPTGLWRLFRLDMPTIANRAIGSQFLFKNKIIKFTKQFEAEQSPKKRIQLIEKLMIKKILAIQPQTNIIECALHKMNESCGCSSISSIVNQLGVSERYFQKNFKKMVGITAAVYNRIVRFNFMFAEMKSEVPIDYKSLAALFKYYDFPHFSKDFKKYCGACPSKFYIHKFELLQQLMTSKASLMER</sequence>
<keyword evidence="3" id="KW-1185">Reference proteome</keyword>
<dbReference type="EMBL" id="VORO01000001">
    <property type="protein sequence ID" value="TXD91101.1"/>
    <property type="molecule type" value="Genomic_DNA"/>
</dbReference>
<dbReference type="Pfam" id="PF20240">
    <property type="entry name" value="DUF6597"/>
    <property type="match status" value="1"/>
</dbReference>
<dbReference type="OrthoDB" id="511992at2"/>
<dbReference type="Pfam" id="PF12833">
    <property type="entry name" value="HTH_18"/>
    <property type="match status" value="1"/>
</dbReference>
<dbReference type="SMART" id="SM00342">
    <property type="entry name" value="HTH_ARAC"/>
    <property type="match status" value="1"/>
</dbReference>
<reference evidence="2 3" key="1">
    <citation type="submission" date="2019-08" db="EMBL/GenBank/DDBJ databases">
        <title>Genomes of Subsaximicrobium wynnwilliamsii strains.</title>
        <authorList>
            <person name="Bowman J.P."/>
        </authorList>
    </citation>
    <scope>NUCLEOTIDE SEQUENCE [LARGE SCALE GENOMIC DNA]</scope>
    <source>
        <strain evidence="2 3">2-80-2</strain>
    </source>
</reference>
<feature type="domain" description="HTH araC/xylS-type" evidence="1">
    <location>
        <begin position="158"/>
        <end position="260"/>
    </location>
</feature>
<evidence type="ECO:0000313" key="2">
    <source>
        <dbReference type="EMBL" id="TXD91101.1"/>
    </source>
</evidence>
<proteinExistence type="predicted"/>